<evidence type="ECO:0000256" key="1">
    <source>
        <dbReference type="SAM" id="MobiDB-lite"/>
    </source>
</evidence>
<dbReference type="Pfam" id="PF22352">
    <property type="entry name" value="K319L-like_PKD"/>
    <property type="match status" value="1"/>
</dbReference>
<accession>A0A419S3S9</accession>
<evidence type="ECO:0000313" key="5">
    <source>
        <dbReference type="Proteomes" id="UP000283433"/>
    </source>
</evidence>
<evidence type="ECO:0000259" key="3">
    <source>
        <dbReference type="Pfam" id="PF17892"/>
    </source>
</evidence>
<feature type="signal peptide" evidence="2">
    <location>
        <begin position="1"/>
        <end position="24"/>
    </location>
</feature>
<keyword evidence="2" id="KW-0732">Signal</keyword>
<dbReference type="Pfam" id="PF13585">
    <property type="entry name" value="CHU_C"/>
    <property type="match status" value="1"/>
</dbReference>
<dbReference type="Gene3D" id="2.60.40.2810">
    <property type="match status" value="1"/>
</dbReference>
<proteinExistence type="predicted"/>
<evidence type="ECO:0000256" key="2">
    <source>
        <dbReference type="SAM" id="SignalP"/>
    </source>
</evidence>
<dbReference type="RefSeq" id="WP_120182308.1">
    <property type="nucleotide sequence ID" value="NZ_MBTA01000026.1"/>
</dbReference>
<reference evidence="4 5" key="1">
    <citation type="submission" date="2016-07" db="EMBL/GenBank/DDBJ databases">
        <title>Genome of Pelobium manganitolerans.</title>
        <authorList>
            <person name="Wu S."/>
            <person name="Wang G."/>
        </authorList>
    </citation>
    <scope>NUCLEOTIDE SEQUENCE [LARGE SCALE GENOMIC DNA]</scope>
    <source>
        <strain evidence="4 5">YS-25</strain>
    </source>
</reference>
<dbReference type="InterPro" id="IPR013320">
    <property type="entry name" value="ConA-like_dom_sf"/>
</dbReference>
<protein>
    <recommendedName>
        <fullName evidence="3">Cadherin-like domain-containing protein</fullName>
    </recommendedName>
</protein>
<organism evidence="4 5">
    <name type="scientific">Pelobium manganitolerans</name>
    <dbReference type="NCBI Taxonomy" id="1842495"/>
    <lineage>
        <taxon>Bacteria</taxon>
        <taxon>Pseudomonadati</taxon>
        <taxon>Bacteroidota</taxon>
        <taxon>Sphingobacteriia</taxon>
        <taxon>Sphingobacteriales</taxon>
        <taxon>Sphingobacteriaceae</taxon>
        <taxon>Pelobium</taxon>
    </lineage>
</organism>
<dbReference type="Pfam" id="PF17892">
    <property type="entry name" value="Cadherin_5"/>
    <property type="match status" value="1"/>
</dbReference>
<dbReference type="AlphaFoldDB" id="A0A419S3S9"/>
<dbReference type="InterPro" id="IPR013783">
    <property type="entry name" value="Ig-like_fold"/>
</dbReference>
<sequence length="847" mass="89645">MKIHFTLKKGVFCAFMLALQTASAQNLPYFQSFKETTANKIEFGGTPTAFLTAAQGIDPPGQGYLRLTGIGNNEKGFIYSKENFNTSQGLSISFEYFVYGGSGADGICFFLFDGSTTNFNIGGFGGSLGYAQWHPLYTSTPLLPGVSNGYLGVGIDEYGNFSNPVEGRQGGITGPDLFGTTKKSVTLRGKGNGDALTANNYRYLTSVRAEDKGVDLVRYDLPQRFPDSTELAYRKAYIDLKPAPGSGYYITVRIKEGGTPTKTTTLIEDFLYSDTPPANIAYGISSSTGDQTNFHEIRNVSIDIYRRPLTAASAVDDVVNECLTKTSTWDVLANDASTNPGGILVKTSLDLDPSTPGEQKSKSVAGKGTFTANIDGTITFTPANGDVTGSASVKYLVTDDKGAVSNVATLTINAPVNTIPANAGADQTIHIATQTGTFNLSGNGPAGYTGLWTQKSGPSSATLTNATLANATATNLALGTYVFTWTLNLAGQCAVSDDVTVLVNAIPVAVPDDAVGKVNTSTNINVLVNDTDRDGNATIDKTTVTIKTQPAHGSLAVDPVTGVVTYTPTTAGPDSFTYTVKDNHGAESTPALVNIAVPQPAKIGLAKAFISADEQADESYNAKFVFTISNFSNVALQNVSLTDDLTTTFGATPFTIVSLTSTDGLLTTNAAYNGSSIIELLAPNNQLAASATAKIELVVNVKLSTGVFNFQNVAFAEGTSVLDGTVTQDQSTDGLKPDPTTPEDVSPKDPTPVTFKVDKIFIPEGFSPNGDGEHDTFVINNGGLTPLVLEIYNRWGNVVYKSNNYVNDWDGRSNKGLSIGSDLPVGTYYYIVNYNGKKYVGFITLNR</sequence>
<dbReference type="InterPro" id="IPR026341">
    <property type="entry name" value="T9SS_type_B"/>
</dbReference>
<dbReference type="EMBL" id="MBTA01000026">
    <property type="protein sequence ID" value="RKD14307.1"/>
    <property type="molecule type" value="Genomic_DNA"/>
</dbReference>
<feature type="region of interest" description="Disordered" evidence="1">
    <location>
        <begin position="726"/>
        <end position="749"/>
    </location>
</feature>
<dbReference type="SUPFAM" id="SSF49899">
    <property type="entry name" value="Concanavalin A-like lectins/glucanases"/>
    <property type="match status" value="1"/>
</dbReference>
<name>A0A419S3S9_9SPHI</name>
<evidence type="ECO:0000313" key="4">
    <source>
        <dbReference type="EMBL" id="RKD14307.1"/>
    </source>
</evidence>
<feature type="domain" description="Cadherin-like" evidence="3">
    <location>
        <begin position="362"/>
        <end position="412"/>
    </location>
</feature>
<feature type="chain" id="PRO_5019106516" description="Cadherin-like domain-containing protein" evidence="2">
    <location>
        <begin position="25"/>
        <end position="847"/>
    </location>
</feature>
<dbReference type="OrthoDB" id="5726170at2"/>
<dbReference type="GO" id="GO:0004553">
    <property type="term" value="F:hydrolase activity, hydrolyzing O-glycosyl compounds"/>
    <property type="evidence" value="ECO:0007669"/>
    <property type="project" value="UniProtKB-ARBA"/>
</dbReference>
<dbReference type="Proteomes" id="UP000283433">
    <property type="component" value="Unassembled WGS sequence"/>
</dbReference>
<comment type="caution">
    <text evidence="4">The sequence shown here is derived from an EMBL/GenBank/DDBJ whole genome shotgun (WGS) entry which is preliminary data.</text>
</comment>
<keyword evidence="5" id="KW-1185">Reference proteome</keyword>
<gene>
    <name evidence="4" type="ORF">BCY91_07415</name>
</gene>
<dbReference type="Pfam" id="PF17963">
    <property type="entry name" value="Big_9"/>
    <property type="match status" value="1"/>
</dbReference>
<dbReference type="GO" id="GO:0005975">
    <property type="term" value="P:carbohydrate metabolic process"/>
    <property type="evidence" value="ECO:0007669"/>
    <property type="project" value="UniProtKB-ARBA"/>
</dbReference>
<dbReference type="Gene3D" id="2.60.40.10">
    <property type="entry name" value="Immunoglobulins"/>
    <property type="match status" value="2"/>
</dbReference>
<dbReference type="InterPro" id="IPR041690">
    <property type="entry name" value="Cadherin_5"/>
</dbReference>
<dbReference type="NCBIfam" id="TIGR04131">
    <property type="entry name" value="Bac_Flav_CTERM"/>
    <property type="match status" value="1"/>
</dbReference>